<dbReference type="EMBL" id="CM056812">
    <property type="protein sequence ID" value="KAJ8617971.1"/>
    <property type="molecule type" value="Genomic_DNA"/>
</dbReference>
<dbReference type="Proteomes" id="UP001234297">
    <property type="component" value="Chromosome 4"/>
</dbReference>
<evidence type="ECO:0000313" key="2">
    <source>
        <dbReference type="Proteomes" id="UP001234297"/>
    </source>
</evidence>
<proteinExistence type="predicted"/>
<name>A0ACC2KA87_PERAE</name>
<accession>A0ACC2KA87</accession>
<reference evidence="1 2" key="1">
    <citation type="journal article" date="2022" name="Hortic Res">
        <title>A haplotype resolved chromosomal level avocado genome allows analysis of novel avocado genes.</title>
        <authorList>
            <person name="Nath O."/>
            <person name="Fletcher S.J."/>
            <person name="Hayward A."/>
            <person name="Shaw L.M."/>
            <person name="Masouleh A.K."/>
            <person name="Furtado A."/>
            <person name="Henry R.J."/>
            <person name="Mitter N."/>
        </authorList>
    </citation>
    <scope>NUCLEOTIDE SEQUENCE [LARGE SCALE GENOMIC DNA]</scope>
    <source>
        <strain evidence="2">cv. Hass</strain>
    </source>
</reference>
<gene>
    <name evidence="1" type="ORF">MRB53_014157</name>
</gene>
<comment type="caution">
    <text evidence="1">The sequence shown here is derived from an EMBL/GenBank/DDBJ whole genome shotgun (WGS) entry which is preliminary data.</text>
</comment>
<sequence>MDISPVDMLLLDSVQEYLHPERQRGSGAGDGLEDGIGAGKGGFEGIDIREEGSEVVDGEDEVLVVGAADLLDLGFAGASKGAEVVEEDFRVARGGGLANKRAQIIAVANRRGDMEEVLLVLRNWGRRRRRERFFEEGSGGCFSLM</sequence>
<protein>
    <submittedName>
        <fullName evidence="1">Uncharacterized protein</fullName>
    </submittedName>
</protein>
<keyword evidence="2" id="KW-1185">Reference proteome</keyword>
<evidence type="ECO:0000313" key="1">
    <source>
        <dbReference type="EMBL" id="KAJ8617971.1"/>
    </source>
</evidence>
<organism evidence="1 2">
    <name type="scientific">Persea americana</name>
    <name type="common">Avocado</name>
    <dbReference type="NCBI Taxonomy" id="3435"/>
    <lineage>
        <taxon>Eukaryota</taxon>
        <taxon>Viridiplantae</taxon>
        <taxon>Streptophyta</taxon>
        <taxon>Embryophyta</taxon>
        <taxon>Tracheophyta</taxon>
        <taxon>Spermatophyta</taxon>
        <taxon>Magnoliopsida</taxon>
        <taxon>Magnoliidae</taxon>
        <taxon>Laurales</taxon>
        <taxon>Lauraceae</taxon>
        <taxon>Persea</taxon>
    </lineage>
</organism>